<protein>
    <submittedName>
        <fullName evidence="2">Uncharacterized protein</fullName>
    </submittedName>
</protein>
<name>A0A914QBE5_9BILA</name>
<proteinExistence type="predicted"/>
<reference evidence="2" key="1">
    <citation type="submission" date="2022-11" db="UniProtKB">
        <authorList>
            <consortium name="WormBaseParasite"/>
        </authorList>
    </citation>
    <scope>IDENTIFICATION</scope>
</reference>
<dbReference type="Proteomes" id="UP000887578">
    <property type="component" value="Unplaced"/>
</dbReference>
<accession>A0A914QBE5</accession>
<sequence>MKIPLNIELLPDVNSSQNEQPIKIVYESYFPLAFRVTLTNNNADKNDKCIGVVDAQFGIIAVYGETNGINIIPSWDSGMATTFTIDINFMNNSTKVYSTKIENLPFVTIKKTVFDITIDYGQILVVSSSKYPYAKAFDPSFLPDFIGKKYLSLSFFQPLQRIPASSPTDVPPLNHDVNKCRFVLDYNGKYVWRPGQPFPYEHN</sequence>
<dbReference type="WBParaSite" id="PDA_v2.g24493.t1">
    <property type="protein sequence ID" value="PDA_v2.g24493.t1"/>
    <property type="gene ID" value="PDA_v2.g24493"/>
</dbReference>
<dbReference type="AlphaFoldDB" id="A0A914QBE5"/>
<organism evidence="1 2">
    <name type="scientific">Panagrolaimus davidi</name>
    <dbReference type="NCBI Taxonomy" id="227884"/>
    <lineage>
        <taxon>Eukaryota</taxon>
        <taxon>Metazoa</taxon>
        <taxon>Ecdysozoa</taxon>
        <taxon>Nematoda</taxon>
        <taxon>Chromadorea</taxon>
        <taxon>Rhabditida</taxon>
        <taxon>Tylenchina</taxon>
        <taxon>Panagrolaimomorpha</taxon>
        <taxon>Panagrolaimoidea</taxon>
        <taxon>Panagrolaimidae</taxon>
        <taxon>Panagrolaimus</taxon>
    </lineage>
</organism>
<evidence type="ECO:0000313" key="2">
    <source>
        <dbReference type="WBParaSite" id="PDA_v2.g24493.t1"/>
    </source>
</evidence>
<evidence type="ECO:0000313" key="1">
    <source>
        <dbReference type="Proteomes" id="UP000887578"/>
    </source>
</evidence>
<keyword evidence="1" id="KW-1185">Reference proteome</keyword>